<dbReference type="AlphaFoldDB" id="A0A2P5HKH7"/>
<keyword evidence="3" id="KW-0812">Transmembrane</keyword>
<keyword evidence="5" id="KW-0472">Membrane</keyword>
<name>A0A2P5HKH7_DIAHE</name>
<proteinExistence type="inferred from homology"/>
<evidence type="ECO:0000313" key="7">
    <source>
        <dbReference type="EMBL" id="POS70753.1"/>
    </source>
</evidence>
<evidence type="ECO:0000256" key="4">
    <source>
        <dbReference type="ARBA" id="ARBA00022989"/>
    </source>
</evidence>
<keyword evidence="4" id="KW-1133">Transmembrane helix</keyword>
<reference evidence="7" key="1">
    <citation type="submission" date="2017-09" db="EMBL/GenBank/DDBJ databases">
        <title>Polyketide synthases of a Diaporthe helianthi virulent isolate.</title>
        <authorList>
            <person name="Baroncelli R."/>
        </authorList>
    </citation>
    <scope>NUCLEOTIDE SEQUENCE [LARGE SCALE GENOMIC DNA]</scope>
    <source>
        <strain evidence="7">7/96</strain>
    </source>
</reference>
<dbReference type="InParanoid" id="A0A2P5HKH7"/>
<gene>
    <name evidence="7" type="ORF">DHEL01_v210854</name>
</gene>
<feature type="compositionally biased region" description="Basic and acidic residues" evidence="6">
    <location>
        <begin position="191"/>
        <end position="204"/>
    </location>
</feature>
<feature type="region of interest" description="Disordered" evidence="6">
    <location>
        <begin position="19"/>
        <end position="43"/>
    </location>
</feature>
<dbReference type="Proteomes" id="UP000094444">
    <property type="component" value="Unassembled WGS sequence"/>
</dbReference>
<dbReference type="GO" id="GO:0016020">
    <property type="term" value="C:membrane"/>
    <property type="evidence" value="ECO:0007669"/>
    <property type="project" value="UniProtKB-SubCell"/>
</dbReference>
<evidence type="ECO:0000256" key="3">
    <source>
        <dbReference type="ARBA" id="ARBA00022692"/>
    </source>
</evidence>
<comment type="caution">
    <text evidence="7">The sequence shown here is derived from an EMBL/GenBank/DDBJ whole genome shotgun (WGS) entry which is preliminary data.</text>
</comment>
<accession>A0A2P5HKH7</accession>
<dbReference type="PANTHER" id="PTHR16932:SF18">
    <property type="entry name" value="INTERFERON, ALPHA-INDUCIBLE PROTEIN 27-LIKE 2"/>
    <property type="match status" value="1"/>
</dbReference>
<evidence type="ECO:0008006" key="9">
    <source>
        <dbReference type="Google" id="ProtNLM"/>
    </source>
</evidence>
<comment type="similarity">
    <text evidence="2">Belongs to the IFI6/IFI27 family.</text>
</comment>
<comment type="subcellular location">
    <subcellularLocation>
        <location evidence="1">Membrane</location>
        <topology evidence="1">Multi-pass membrane protein</topology>
    </subcellularLocation>
</comment>
<feature type="region of interest" description="Disordered" evidence="6">
    <location>
        <begin position="178"/>
        <end position="204"/>
    </location>
</feature>
<dbReference type="InterPro" id="IPR009311">
    <property type="entry name" value="IFI6/IFI27-like"/>
</dbReference>
<sequence length="204" mass="19957">MTLIRKVVGAGTKAAKGAALPNSQRATSITATENGQEPAQGVASQASSHIFSNTYPPKHEHILPDRLGRVATDWVSANPGTAACLAGAGIGVTLIAAPMAIALPVLGAVGFGSGGIVGGSVAAGAMGSGVAAGSAFATLQSAAMGGYGVAAVMGAVQGTGVAVAGASGGLATWLRRKKAAEEEAVEEDEAHPESSEDEPVKTRL</sequence>
<evidence type="ECO:0000256" key="2">
    <source>
        <dbReference type="ARBA" id="ARBA00007262"/>
    </source>
</evidence>
<protein>
    <recommendedName>
        <fullName evidence="9">Interferon-induced 6-16</fullName>
    </recommendedName>
</protein>
<evidence type="ECO:0000256" key="6">
    <source>
        <dbReference type="SAM" id="MobiDB-lite"/>
    </source>
</evidence>
<dbReference type="InterPro" id="IPR038213">
    <property type="entry name" value="IFI6/IFI27-like_sf"/>
</dbReference>
<dbReference type="STRING" id="158607.A0A2P5HKH7"/>
<keyword evidence="8" id="KW-1185">Reference proteome</keyword>
<dbReference type="Gene3D" id="6.10.110.10">
    <property type="match status" value="1"/>
</dbReference>
<evidence type="ECO:0000313" key="8">
    <source>
        <dbReference type="Proteomes" id="UP000094444"/>
    </source>
</evidence>
<feature type="compositionally biased region" description="Polar residues" evidence="6">
    <location>
        <begin position="21"/>
        <end position="43"/>
    </location>
</feature>
<organism evidence="7 8">
    <name type="scientific">Diaporthe helianthi</name>
    <dbReference type="NCBI Taxonomy" id="158607"/>
    <lineage>
        <taxon>Eukaryota</taxon>
        <taxon>Fungi</taxon>
        <taxon>Dikarya</taxon>
        <taxon>Ascomycota</taxon>
        <taxon>Pezizomycotina</taxon>
        <taxon>Sordariomycetes</taxon>
        <taxon>Sordariomycetidae</taxon>
        <taxon>Diaporthales</taxon>
        <taxon>Diaporthaceae</taxon>
        <taxon>Diaporthe</taxon>
    </lineage>
</organism>
<evidence type="ECO:0000256" key="5">
    <source>
        <dbReference type="ARBA" id="ARBA00023136"/>
    </source>
</evidence>
<evidence type="ECO:0000256" key="1">
    <source>
        <dbReference type="ARBA" id="ARBA00004141"/>
    </source>
</evidence>
<dbReference type="EMBL" id="MAVT02001498">
    <property type="protein sequence ID" value="POS70753.1"/>
    <property type="molecule type" value="Genomic_DNA"/>
</dbReference>
<dbReference type="PANTHER" id="PTHR16932">
    <property type="entry name" value="INTERFERON ALPHA-INDUCIBLE PROTEIN 27"/>
    <property type="match status" value="1"/>
</dbReference>